<accession>A0A1M6PC52</accession>
<protein>
    <submittedName>
        <fullName evidence="1">Uncharacterized protein</fullName>
    </submittedName>
</protein>
<dbReference type="AlphaFoldDB" id="A0A1M6PC52"/>
<gene>
    <name evidence="1" type="ORF">SAMN04488087_0121</name>
</gene>
<organism evidence="1 2">
    <name type="scientific">Rhodothermus profundi</name>
    <dbReference type="NCBI Taxonomy" id="633813"/>
    <lineage>
        <taxon>Bacteria</taxon>
        <taxon>Pseudomonadati</taxon>
        <taxon>Rhodothermota</taxon>
        <taxon>Rhodothermia</taxon>
        <taxon>Rhodothermales</taxon>
        <taxon>Rhodothermaceae</taxon>
        <taxon>Rhodothermus</taxon>
    </lineage>
</organism>
<dbReference type="STRING" id="633813.SAMN04488087_0121"/>
<dbReference type="Proteomes" id="UP000185812">
    <property type="component" value="Unassembled WGS sequence"/>
</dbReference>
<evidence type="ECO:0000313" key="2">
    <source>
        <dbReference type="Proteomes" id="UP000185812"/>
    </source>
</evidence>
<evidence type="ECO:0000313" key="1">
    <source>
        <dbReference type="EMBL" id="SHK05497.1"/>
    </source>
</evidence>
<keyword evidence="2" id="KW-1185">Reference proteome</keyword>
<sequence length="362" mass="39695">MSDSLSTGWAVSAQLAKRMQRLRQLARQWQAPSFPERQAAVERALATSDFLTEEAAAFALNYQMHVLTEQALHRLVTELPPASGQRVLLWQADRAPLAGWEEALLLWLSEHRGTLLLSEPAATLVGALLQALEVETLQLGTEANLAQYLNEADVLLAVGDETVHQQVQEALRQVRRPPRNVRLLPLRYGVAVLDGQETPDELEGLAEDALLFEGVSSRNVRLLWAPESLQPDALLEALSLFRGVFPAHPATPGRLKMPQAWLKATGTPHAYGEGMEFLVSKGPPEVQAPGHLRWVSYRRLDEVANWLRAHASELSVVVARAALLQQLPPLPGRVVPGQAHRPSFPDPANAAVGVLRELLAAA</sequence>
<reference evidence="2" key="1">
    <citation type="submission" date="2016-11" db="EMBL/GenBank/DDBJ databases">
        <authorList>
            <person name="Varghese N."/>
            <person name="Submissions S."/>
        </authorList>
    </citation>
    <scope>NUCLEOTIDE SEQUENCE [LARGE SCALE GENOMIC DNA]</scope>
    <source>
        <strain evidence="2">DSM 22212</strain>
    </source>
</reference>
<dbReference type="EMBL" id="FRAU01000001">
    <property type="protein sequence ID" value="SHK05497.1"/>
    <property type="molecule type" value="Genomic_DNA"/>
</dbReference>
<name>A0A1M6PC52_9BACT</name>
<proteinExistence type="predicted"/>